<reference evidence="1 2" key="1">
    <citation type="submission" date="2024-09" db="EMBL/GenBank/DDBJ databases">
        <authorList>
            <person name="Makale K.P.P."/>
            <person name="Makhzoum A."/>
            <person name="Rantong G."/>
            <person name="Rahube T.O."/>
        </authorList>
    </citation>
    <scope>NUCLEOTIDE SEQUENCE [LARGE SCALE GENOMIC DNA]</scope>
    <source>
        <strain evidence="1 2">KM_D13</strain>
    </source>
</reference>
<proteinExistence type="predicted"/>
<organism evidence="1 2">
    <name type="scientific">Paenibacillus oleatilyticus</name>
    <dbReference type="NCBI Taxonomy" id="2594886"/>
    <lineage>
        <taxon>Bacteria</taxon>
        <taxon>Bacillati</taxon>
        <taxon>Bacillota</taxon>
        <taxon>Bacilli</taxon>
        <taxon>Bacillales</taxon>
        <taxon>Paenibacillaceae</taxon>
        <taxon>Paenibacillus</taxon>
    </lineage>
</organism>
<evidence type="ECO:0000313" key="2">
    <source>
        <dbReference type="Proteomes" id="UP001575622"/>
    </source>
</evidence>
<evidence type="ECO:0000313" key="1">
    <source>
        <dbReference type="EMBL" id="MFB0842088.1"/>
    </source>
</evidence>
<accession>A0ABV4UW91</accession>
<gene>
    <name evidence="1" type="ORF">ACEU3E_07895</name>
</gene>
<sequence length="131" mass="15419">MKSKRHLKYIYHDAVITALELRHDRTVCFHINLSTLFYKEIKNKVILQLHQILNYEDFLEYLSIHESNSFQFERAHRLDKFLRIDGVMLATNTIHGNLVITIDIDHLGAFGLFLKAIHEEGDAETNEEYGF</sequence>
<name>A0ABV4UW91_9BACL</name>
<dbReference type="RefSeq" id="WP_373949818.1">
    <property type="nucleotide sequence ID" value="NZ_JBHDLN010000003.1"/>
</dbReference>
<comment type="caution">
    <text evidence="1">The sequence shown here is derived from an EMBL/GenBank/DDBJ whole genome shotgun (WGS) entry which is preliminary data.</text>
</comment>
<dbReference type="Proteomes" id="UP001575622">
    <property type="component" value="Unassembled WGS sequence"/>
</dbReference>
<protein>
    <submittedName>
        <fullName evidence="1">Uncharacterized protein</fullName>
    </submittedName>
</protein>
<dbReference type="EMBL" id="JBHDLN010000003">
    <property type="protein sequence ID" value="MFB0842088.1"/>
    <property type="molecule type" value="Genomic_DNA"/>
</dbReference>
<keyword evidence="2" id="KW-1185">Reference proteome</keyword>